<dbReference type="HOGENOM" id="CLU_1244226_0_0_11"/>
<dbReference type="Proteomes" id="UP000002218">
    <property type="component" value="Chromosome"/>
</dbReference>
<dbReference type="STRING" id="479431.Namu_2681"/>
<organism evidence="1 2">
    <name type="scientific">Nakamurella multipartita (strain ATCC 700099 / DSM 44233 / CIP 104796 / JCM 9543 / NBRC 105858 / Y-104)</name>
    <name type="common">Microsphaera multipartita</name>
    <dbReference type="NCBI Taxonomy" id="479431"/>
    <lineage>
        <taxon>Bacteria</taxon>
        <taxon>Bacillati</taxon>
        <taxon>Actinomycetota</taxon>
        <taxon>Actinomycetes</taxon>
        <taxon>Nakamurellales</taxon>
        <taxon>Nakamurellaceae</taxon>
        <taxon>Nakamurella</taxon>
    </lineage>
</organism>
<proteinExistence type="predicted"/>
<accession>C8X8H2</accession>
<dbReference type="EMBL" id="CP001737">
    <property type="protein sequence ID" value="ACV79027.1"/>
    <property type="molecule type" value="Genomic_DNA"/>
</dbReference>
<name>C8X8H2_NAKMY</name>
<protein>
    <submittedName>
        <fullName evidence="1">Uncharacterized protein</fullName>
    </submittedName>
</protein>
<dbReference type="KEGG" id="nml:Namu_2681"/>
<reference evidence="1 2" key="2">
    <citation type="journal article" date="2010" name="Stand. Genomic Sci.">
        <title>Complete genome sequence of Nakamurella multipartita type strain (Y-104).</title>
        <authorList>
            <person name="Tice H."/>
            <person name="Mayilraj S."/>
            <person name="Sims D."/>
            <person name="Lapidus A."/>
            <person name="Nolan M."/>
            <person name="Lucas S."/>
            <person name="Glavina Del Rio T."/>
            <person name="Copeland A."/>
            <person name="Cheng J.F."/>
            <person name="Meincke L."/>
            <person name="Bruce D."/>
            <person name="Goodwin L."/>
            <person name="Pitluck S."/>
            <person name="Ivanova N."/>
            <person name="Mavromatis K."/>
            <person name="Ovchinnikova G."/>
            <person name="Pati A."/>
            <person name="Chen A."/>
            <person name="Palaniappan K."/>
            <person name="Land M."/>
            <person name="Hauser L."/>
            <person name="Chang Y.J."/>
            <person name="Jeffries C.D."/>
            <person name="Detter J.C."/>
            <person name="Brettin T."/>
            <person name="Rohde M."/>
            <person name="Goker M."/>
            <person name="Bristow J."/>
            <person name="Eisen J.A."/>
            <person name="Markowitz V."/>
            <person name="Hugenholtz P."/>
            <person name="Kyrpides N.C."/>
            <person name="Klenk H.P."/>
            <person name="Chen F."/>
        </authorList>
    </citation>
    <scope>NUCLEOTIDE SEQUENCE [LARGE SCALE GENOMIC DNA]</scope>
    <source>
        <strain evidence="2">ATCC 700099 / DSM 44233 / CIP 104796 / JCM 9543 / NBRC 105858 / Y-104</strain>
    </source>
</reference>
<sequence>MTLRGPGDTAHEPRSLVHDALTDIPGVQVVSLGVDRSGGGVLFEFRDADGDDYSGVVSPGLRRITAPHPTAGFESITIVPAADGVDDDPAEDAEWIRRHGEQAVRNTAAQRAWEAIAGEELPDDQAFTVHAEPCGTVRAELLVPCDGFDAELVHRQRQGAGPEFDIRVSEGSPYVPPHLREVVQAGLAHVVSRQTGEPIDTTASRMGQAARLALQARVYRGS</sequence>
<dbReference type="AlphaFoldDB" id="C8X8H2"/>
<reference evidence="2" key="1">
    <citation type="submission" date="2009-09" db="EMBL/GenBank/DDBJ databases">
        <title>The complete genome of Nakamurella multipartita DSM 44233.</title>
        <authorList>
            <consortium name="US DOE Joint Genome Institute (JGI-PGF)"/>
            <person name="Lucas S."/>
            <person name="Copeland A."/>
            <person name="Lapidus A."/>
            <person name="Glavina del Rio T."/>
            <person name="Dalin E."/>
            <person name="Tice H."/>
            <person name="Bruce D."/>
            <person name="Goodwin L."/>
            <person name="Pitluck S."/>
            <person name="Kyrpides N."/>
            <person name="Mavromatis K."/>
            <person name="Ivanova N."/>
            <person name="Ovchinnikova G."/>
            <person name="Sims D."/>
            <person name="Meincke L."/>
            <person name="Brettin T."/>
            <person name="Detter J.C."/>
            <person name="Han C."/>
            <person name="Larimer F."/>
            <person name="Land M."/>
            <person name="Hauser L."/>
            <person name="Markowitz V."/>
            <person name="Cheng J.-F."/>
            <person name="Hugenholtz P."/>
            <person name="Woyke T."/>
            <person name="Wu D."/>
            <person name="Klenk H.-P."/>
            <person name="Eisen J.A."/>
        </authorList>
    </citation>
    <scope>NUCLEOTIDE SEQUENCE [LARGE SCALE GENOMIC DNA]</scope>
    <source>
        <strain evidence="2">ATCC 700099 / DSM 44233 / CIP 104796 / JCM 9543 / NBRC 105858 / Y-104</strain>
    </source>
</reference>
<evidence type="ECO:0000313" key="1">
    <source>
        <dbReference type="EMBL" id="ACV79027.1"/>
    </source>
</evidence>
<gene>
    <name evidence="1" type="ordered locus">Namu_2681</name>
</gene>
<dbReference type="InParanoid" id="C8X8H2"/>
<evidence type="ECO:0000313" key="2">
    <source>
        <dbReference type="Proteomes" id="UP000002218"/>
    </source>
</evidence>
<keyword evidence="2" id="KW-1185">Reference proteome</keyword>